<feature type="chain" id="PRO_5025530286" description="Lipoprotein" evidence="1">
    <location>
        <begin position="25"/>
        <end position="77"/>
    </location>
</feature>
<gene>
    <name evidence="2" type="ORF">G3563_30295</name>
</gene>
<feature type="non-terminal residue" evidence="2">
    <location>
        <position position="77"/>
    </location>
</feature>
<accession>A0A6D1AF06</accession>
<organism evidence="2">
    <name type="scientific">Escherichia coli</name>
    <dbReference type="NCBI Taxonomy" id="562"/>
    <lineage>
        <taxon>Bacteria</taxon>
        <taxon>Pseudomonadati</taxon>
        <taxon>Pseudomonadota</taxon>
        <taxon>Gammaproteobacteria</taxon>
        <taxon>Enterobacterales</taxon>
        <taxon>Enterobacteriaceae</taxon>
        <taxon>Escherichia</taxon>
    </lineage>
</organism>
<feature type="signal peptide" evidence="1">
    <location>
        <begin position="1"/>
        <end position="24"/>
    </location>
</feature>
<evidence type="ECO:0000256" key="1">
    <source>
        <dbReference type="SAM" id="SignalP"/>
    </source>
</evidence>
<dbReference type="AlphaFoldDB" id="A0A6D1AF06"/>
<dbReference type="PROSITE" id="PS51257">
    <property type="entry name" value="PROKAR_LIPOPROTEIN"/>
    <property type="match status" value="1"/>
</dbReference>
<protein>
    <recommendedName>
        <fullName evidence="3">Lipoprotein</fullName>
    </recommendedName>
</protein>
<sequence>MKRIKKHYVNLALACSFSSVFASASCIAKGTGSSSNVINNSVNIVNGLTPSSNEFNTEYKTENAVGNRNRSKAPSND</sequence>
<proteinExistence type="predicted"/>
<keyword evidence="1" id="KW-0732">Signal</keyword>
<dbReference type="EMBL" id="JAAHTE010000991">
    <property type="protein sequence ID" value="NEU03210.1"/>
    <property type="molecule type" value="Genomic_DNA"/>
</dbReference>
<reference evidence="2" key="1">
    <citation type="submission" date="2020-02" db="EMBL/GenBank/DDBJ databases">
        <title>Investigating the Use of Bacteriophages as New Decolonization Strategy for Intestinal Carriage of CTX-M-15-producing ST131 Escherichia coli: an In Vitro Continuous Culture System Model.</title>
        <authorList>
            <person name="Bernasconi O.J."/>
            <person name="Campos-Madueno E.I."/>
            <person name="Dona V."/>
            <person name="Perreten V."/>
            <person name="Carattoli A."/>
            <person name="Endimiani A."/>
        </authorList>
    </citation>
    <scope>NUCLEOTIDE SEQUENCE</scope>
    <source>
        <strain evidence="2">4901.28</strain>
    </source>
</reference>
<evidence type="ECO:0008006" key="3">
    <source>
        <dbReference type="Google" id="ProtNLM"/>
    </source>
</evidence>
<evidence type="ECO:0000313" key="2">
    <source>
        <dbReference type="EMBL" id="NEU03210.1"/>
    </source>
</evidence>
<name>A0A6D1AF06_ECOLX</name>
<comment type="caution">
    <text evidence="2">The sequence shown here is derived from an EMBL/GenBank/DDBJ whole genome shotgun (WGS) entry which is preliminary data.</text>
</comment>